<name>A0A235FAN4_9BACL</name>
<dbReference type="InterPro" id="IPR010838">
    <property type="entry name" value="DUF1444"/>
</dbReference>
<dbReference type="Pfam" id="PF07285">
    <property type="entry name" value="DUF1444"/>
    <property type="match status" value="1"/>
</dbReference>
<comment type="caution">
    <text evidence="1">The sequence shown here is derived from an EMBL/GenBank/DDBJ whole genome shotgun (WGS) entry which is preliminary data.</text>
</comment>
<dbReference type="EMBL" id="NOII01000002">
    <property type="protein sequence ID" value="OYD58239.1"/>
    <property type="molecule type" value="Genomic_DNA"/>
</dbReference>
<dbReference type="OrthoDB" id="154553at2"/>
<protein>
    <submittedName>
        <fullName evidence="1">DUF1444 domain-containing protein</fullName>
    </submittedName>
</protein>
<dbReference type="AlphaFoldDB" id="A0A235FAN4"/>
<gene>
    <name evidence="1" type="ORF">CGZ90_10180</name>
</gene>
<proteinExistence type="predicted"/>
<accession>A0A235FAN4</accession>
<dbReference type="RefSeq" id="WP_094252380.1">
    <property type="nucleotide sequence ID" value="NZ_JBHLXL010000001.1"/>
</dbReference>
<dbReference type="NCBIfam" id="NF010189">
    <property type="entry name" value="PRK13668.1"/>
    <property type="match status" value="1"/>
</dbReference>
<organism evidence="1 2">
    <name type="scientific">Fictibacillus aquaticus</name>
    <dbReference type="NCBI Taxonomy" id="2021314"/>
    <lineage>
        <taxon>Bacteria</taxon>
        <taxon>Bacillati</taxon>
        <taxon>Bacillota</taxon>
        <taxon>Bacilli</taxon>
        <taxon>Bacillales</taxon>
        <taxon>Fictibacillaceae</taxon>
        <taxon>Fictibacillus</taxon>
    </lineage>
</organism>
<evidence type="ECO:0000313" key="1">
    <source>
        <dbReference type="EMBL" id="OYD58239.1"/>
    </source>
</evidence>
<reference evidence="1 2" key="1">
    <citation type="submission" date="2017-07" db="EMBL/GenBank/DDBJ databases">
        <title>Fictibacillus sp. nov. GDSW-R2A3 Genome sequencing and assembly.</title>
        <authorList>
            <person name="Mayilraj S."/>
        </authorList>
    </citation>
    <scope>NUCLEOTIDE SEQUENCE [LARGE SCALE GENOMIC DNA]</scope>
    <source>
        <strain evidence="1 2">GDSW-R2A3</strain>
    </source>
</reference>
<dbReference type="Proteomes" id="UP000215059">
    <property type="component" value="Unassembled WGS sequence"/>
</dbReference>
<sequence length="266" mass="30130">MSDVTKLRKLLESNLKEKGLQTQYNSKEETLRVENLQTGKGANLSLSGLAAKWHNRKDAFLEELLYHVEKSLKGEEEAPQEAAKNIFPVIRSTSFPVEAGEKRLLHDEHTAETNIFYALDLGTTYRLITEEQAESWNLSREQIKEMSAFNLRRLPIQAKKDTVAGNTFYFINHNDGYDASRVLNTSYLNEIKSAIKGKMAVAVPHQDVLIIADIENEQGFDVLGQMAMQFFINGRVPVTALSFLYEEEGLEPVFILAKNKNTSTEE</sequence>
<keyword evidence="2" id="KW-1185">Reference proteome</keyword>
<evidence type="ECO:0000313" key="2">
    <source>
        <dbReference type="Proteomes" id="UP000215059"/>
    </source>
</evidence>